<dbReference type="InterPro" id="IPR021290">
    <property type="entry name" value="DUF2861"/>
</dbReference>
<dbReference type="Proteomes" id="UP000240904">
    <property type="component" value="Unassembled WGS sequence"/>
</dbReference>
<reference evidence="2 3" key="1">
    <citation type="submission" date="2018-03" db="EMBL/GenBank/DDBJ databases">
        <title>Whole genome sequencing of Histamine producing bacteria.</title>
        <authorList>
            <person name="Butler K."/>
        </authorList>
    </citation>
    <scope>NUCLEOTIDE SEQUENCE [LARGE SCALE GENOMIC DNA]</scope>
    <source>
        <strain evidence="2 3">DSM 16190</strain>
    </source>
</reference>
<dbReference type="Pfam" id="PF11060">
    <property type="entry name" value="DUF2861"/>
    <property type="match status" value="1"/>
</dbReference>
<keyword evidence="1" id="KW-0732">Signal</keyword>
<protein>
    <recommendedName>
        <fullName evidence="4">DUF2861 domain-containing protein</fullName>
    </recommendedName>
</protein>
<dbReference type="AlphaFoldDB" id="A0A2T3MZG0"/>
<comment type="caution">
    <text evidence="2">The sequence shown here is derived from an EMBL/GenBank/DDBJ whole genome shotgun (WGS) entry which is preliminary data.</text>
</comment>
<feature type="chain" id="PRO_5015684500" description="DUF2861 domain-containing protein" evidence="1">
    <location>
        <begin position="25"/>
        <end position="287"/>
    </location>
</feature>
<dbReference type="OrthoDB" id="5914970at2"/>
<sequence length="287" mass="32432">MIKISVTCTLLLLHSALFAPGAYATWFTGKDLYTTAHQRLLEGETSASFESMIQAWQQTPNAEQRINLNDLLELAISEDCGHSLEQKVLPQWLSKLSIQREVIQNLNQVTLKVSIIGLTQAKITSIKLTKWPDETIIERSPVIEEGGDFSVEGRRLEKPVNAGLYKLAINAEGEQDWISWIILTAPSFKQRIGWKDSKNWRIERGQLSNSACPSPALSINLYDLNDTTWTPLWSDQVDGKLPTTLPKIEVPAGRYWLSVGLIDSRWQGEVSILDIQRITRPVDYPDF</sequence>
<evidence type="ECO:0000313" key="3">
    <source>
        <dbReference type="Proteomes" id="UP000240904"/>
    </source>
</evidence>
<gene>
    <name evidence="2" type="ORF">C9I89_08900</name>
</gene>
<organism evidence="2 3">
    <name type="scientific">Photobacterium lipolyticum</name>
    <dbReference type="NCBI Taxonomy" id="266810"/>
    <lineage>
        <taxon>Bacteria</taxon>
        <taxon>Pseudomonadati</taxon>
        <taxon>Pseudomonadota</taxon>
        <taxon>Gammaproteobacteria</taxon>
        <taxon>Vibrionales</taxon>
        <taxon>Vibrionaceae</taxon>
        <taxon>Photobacterium</taxon>
    </lineage>
</organism>
<keyword evidence="3" id="KW-1185">Reference proteome</keyword>
<evidence type="ECO:0000313" key="2">
    <source>
        <dbReference type="EMBL" id="PSW05367.1"/>
    </source>
</evidence>
<proteinExistence type="predicted"/>
<dbReference type="RefSeq" id="WP_107283007.1">
    <property type="nucleotide sequence ID" value="NZ_PYMC01000005.1"/>
</dbReference>
<accession>A0A2T3MZG0</accession>
<name>A0A2T3MZG0_9GAMM</name>
<feature type="signal peptide" evidence="1">
    <location>
        <begin position="1"/>
        <end position="24"/>
    </location>
</feature>
<evidence type="ECO:0000256" key="1">
    <source>
        <dbReference type="SAM" id="SignalP"/>
    </source>
</evidence>
<dbReference type="EMBL" id="PYMC01000005">
    <property type="protein sequence ID" value="PSW05367.1"/>
    <property type="molecule type" value="Genomic_DNA"/>
</dbReference>
<evidence type="ECO:0008006" key="4">
    <source>
        <dbReference type="Google" id="ProtNLM"/>
    </source>
</evidence>